<evidence type="ECO:0000256" key="3">
    <source>
        <dbReference type="ARBA" id="ARBA00004651"/>
    </source>
</evidence>
<keyword evidence="10 14" id="KW-1133">Transmembrane helix</keyword>
<feature type="transmembrane region" description="Helical" evidence="14">
    <location>
        <begin position="64"/>
        <end position="87"/>
    </location>
</feature>
<dbReference type="InterPro" id="IPR005829">
    <property type="entry name" value="Sugar_transporter_CS"/>
</dbReference>
<evidence type="ECO:0000256" key="5">
    <source>
        <dbReference type="ARBA" id="ARBA00015973"/>
    </source>
</evidence>
<accession>A0AAW1AR17</accession>
<dbReference type="GO" id="GO:0042383">
    <property type="term" value="C:sarcolemma"/>
    <property type="evidence" value="ECO:0007669"/>
    <property type="project" value="UniProtKB-SubCell"/>
</dbReference>
<dbReference type="SUPFAM" id="SSF103473">
    <property type="entry name" value="MFS general substrate transporter"/>
    <property type="match status" value="1"/>
</dbReference>
<feature type="transmembrane region" description="Helical" evidence="14">
    <location>
        <begin position="99"/>
        <end position="118"/>
    </location>
</feature>
<feature type="transmembrane region" description="Helical" evidence="14">
    <location>
        <begin position="187"/>
        <end position="205"/>
    </location>
</feature>
<proteinExistence type="inferred from homology"/>
<feature type="transmembrane region" description="Helical" evidence="14">
    <location>
        <begin position="271"/>
        <end position="292"/>
    </location>
</feature>
<keyword evidence="8 16" id="KW-0762">Sugar transport</keyword>
<dbReference type="Proteomes" id="UP001474421">
    <property type="component" value="Unassembled WGS sequence"/>
</dbReference>
<evidence type="ECO:0000259" key="15">
    <source>
        <dbReference type="PROSITE" id="PS50850"/>
    </source>
</evidence>
<dbReference type="PANTHER" id="PTHR23503:SF32">
    <property type="entry name" value="SOLUTE CARRIER FAMILY 2, FACILITATED GLUCOSE TRANSPORTER MEMBER 5"/>
    <property type="match status" value="1"/>
</dbReference>
<evidence type="ECO:0000256" key="1">
    <source>
        <dbReference type="ARBA" id="ARBA00000590"/>
    </source>
</evidence>
<dbReference type="GO" id="GO:0070837">
    <property type="term" value="P:dehydroascorbic acid transport"/>
    <property type="evidence" value="ECO:0007669"/>
    <property type="project" value="TreeGrafter"/>
</dbReference>
<dbReference type="PANTHER" id="PTHR23503">
    <property type="entry name" value="SOLUTE CARRIER FAMILY 2"/>
    <property type="match status" value="1"/>
</dbReference>
<protein>
    <recommendedName>
        <fullName evidence="5">Solute carrier family 2, facilitated glucose transporter member 5</fullName>
    </recommendedName>
    <alternativeName>
        <fullName evidence="13">Fructose transporter</fullName>
    </alternativeName>
    <alternativeName>
        <fullName evidence="12">Glucose transporter type 5, small intestine</fullName>
    </alternativeName>
</protein>
<name>A0AAW1AR17_CROAD</name>
<dbReference type="Gene3D" id="1.20.1250.20">
    <property type="entry name" value="MFS general substrate transporter like domains"/>
    <property type="match status" value="1"/>
</dbReference>
<keyword evidence="11 14" id="KW-0472">Membrane</keyword>
<feature type="transmembrane region" description="Helical" evidence="14">
    <location>
        <begin position="12"/>
        <end position="30"/>
    </location>
</feature>
<dbReference type="GO" id="GO:1990539">
    <property type="term" value="P:fructose import across plasma membrane"/>
    <property type="evidence" value="ECO:0007669"/>
    <property type="project" value="UniProtKB-ARBA"/>
</dbReference>
<keyword evidence="7" id="KW-1003">Cell membrane</keyword>
<dbReference type="GO" id="GO:0046323">
    <property type="term" value="P:D-glucose import"/>
    <property type="evidence" value="ECO:0007669"/>
    <property type="project" value="TreeGrafter"/>
</dbReference>
<gene>
    <name evidence="16" type="ORF">NXF25_017606</name>
</gene>
<feature type="transmembrane region" description="Helical" evidence="14">
    <location>
        <begin position="124"/>
        <end position="145"/>
    </location>
</feature>
<evidence type="ECO:0000256" key="11">
    <source>
        <dbReference type="ARBA" id="ARBA00023136"/>
    </source>
</evidence>
<evidence type="ECO:0000256" key="4">
    <source>
        <dbReference type="ARBA" id="ARBA00007004"/>
    </source>
</evidence>
<feature type="domain" description="Major facilitator superfamily (MFS) profile" evidence="15">
    <location>
        <begin position="14"/>
        <end position="459"/>
    </location>
</feature>
<dbReference type="Pfam" id="PF00083">
    <property type="entry name" value="Sugar_tr"/>
    <property type="match status" value="1"/>
</dbReference>
<dbReference type="InterPro" id="IPR036259">
    <property type="entry name" value="MFS_trans_sf"/>
</dbReference>
<dbReference type="InterPro" id="IPR005828">
    <property type="entry name" value="MFS_sugar_transport-like"/>
</dbReference>
<feature type="transmembrane region" description="Helical" evidence="14">
    <location>
        <begin position="434"/>
        <end position="452"/>
    </location>
</feature>
<keyword evidence="6" id="KW-0813">Transport</keyword>
<evidence type="ECO:0000256" key="14">
    <source>
        <dbReference type="SAM" id="Phobius"/>
    </source>
</evidence>
<reference evidence="16 17" key="1">
    <citation type="journal article" date="2024" name="Proc. Natl. Acad. Sci. U.S.A.">
        <title>The genetic regulatory architecture and epigenomic basis for age-related changes in rattlesnake venom.</title>
        <authorList>
            <person name="Hogan M.P."/>
            <person name="Holding M.L."/>
            <person name="Nystrom G.S."/>
            <person name="Colston T.J."/>
            <person name="Bartlett D.A."/>
            <person name="Mason A.J."/>
            <person name="Ellsworth S.A."/>
            <person name="Rautsaw R.M."/>
            <person name="Lawrence K.C."/>
            <person name="Strickland J.L."/>
            <person name="He B."/>
            <person name="Fraser P."/>
            <person name="Margres M.J."/>
            <person name="Gilbert D.M."/>
            <person name="Gibbs H.L."/>
            <person name="Parkinson C.L."/>
            <person name="Rokyta D.R."/>
        </authorList>
    </citation>
    <scope>NUCLEOTIDE SEQUENCE [LARGE SCALE GENOMIC DNA]</scope>
    <source>
        <strain evidence="16">DRR0105</strain>
    </source>
</reference>
<evidence type="ECO:0000256" key="10">
    <source>
        <dbReference type="ARBA" id="ARBA00022989"/>
    </source>
</evidence>
<feature type="transmembrane region" description="Helical" evidence="14">
    <location>
        <begin position="157"/>
        <end position="175"/>
    </location>
</feature>
<evidence type="ECO:0000256" key="12">
    <source>
        <dbReference type="ARBA" id="ARBA00029961"/>
    </source>
</evidence>
<comment type="subcellular location">
    <subcellularLocation>
        <location evidence="2">Cell membrane</location>
        <location evidence="2">Sarcolemma</location>
    </subcellularLocation>
    <subcellularLocation>
        <location evidence="3">Cell membrane</location>
        <topology evidence="3">Multi-pass membrane protein</topology>
    </subcellularLocation>
</comment>
<comment type="similarity">
    <text evidence="4">Belongs to the major facilitator superfamily. Sugar transporter (TC 2.A.1.1) family. Glucose transporter subfamily.</text>
</comment>
<comment type="catalytic activity">
    <reaction evidence="1">
        <text>D-fructose(out) = D-fructose(in)</text>
        <dbReference type="Rhea" id="RHEA:60372"/>
        <dbReference type="ChEBI" id="CHEBI:37721"/>
    </reaction>
</comment>
<evidence type="ECO:0000256" key="2">
    <source>
        <dbReference type="ARBA" id="ARBA00004135"/>
    </source>
</evidence>
<feature type="transmembrane region" description="Helical" evidence="14">
    <location>
        <begin position="312"/>
        <end position="331"/>
    </location>
</feature>
<dbReference type="InterPro" id="IPR003663">
    <property type="entry name" value="Sugar/inositol_transpt"/>
</dbReference>
<keyword evidence="17" id="KW-1185">Reference proteome</keyword>
<comment type="caution">
    <text evidence="16">The sequence shown here is derived from an EMBL/GenBank/DDBJ whole genome shotgun (WGS) entry which is preliminary data.</text>
</comment>
<feature type="transmembrane region" description="Helical" evidence="14">
    <location>
        <begin position="338"/>
        <end position="358"/>
    </location>
</feature>
<organism evidence="16 17">
    <name type="scientific">Crotalus adamanteus</name>
    <name type="common">Eastern diamondback rattlesnake</name>
    <dbReference type="NCBI Taxonomy" id="8729"/>
    <lineage>
        <taxon>Eukaryota</taxon>
        <taxon>Metazoa</taxon>
        <taxon>Chordata</taxon>
        <taxon>Craniata</taxon>
        <taxon>Vertebrata</taxon>
        <taxon>Euteleostomi</taxon>
        <taxon>Lepidosauria</taxon>
        <taxon>Squamata</taxon>
        <taxon>Bifurcata</taxon>
        <taxon>Unidentata</taxon>
        <taxon>Episquamata</taxon>
        <taxon>Toxicofera</taxon>
        <taxon>Serpentes</taxon>
        <taxon>Colubroidea</taxon>
        <taxon>Viperidae</taxon>
        <taxon>Crotalinae</taxon>
        <taxon>Crotalus</taxon>
    </lineage>
</organism>
<dbReference type="AlphaFoldDB" id="A0AAW1AR17"/>
<dbReference type="PRINTS" id="PR00171">
    <property type="entry name" value="SUGRTRNSPORT"/>
</dbReference>
<dbReference type="FunFam" id="1.20.1250.20:FF:001511">
    <property type="entry name" value="Solute carrier family 2, facilitated glucose transporter member 5"/>
    <property type="match status" value="1"/>
</dbReference>
<dbReference type="InterPro" id="IPR020846">
    <property type="entry name" value="MFS_dom"/>
</dbReference>
<evidence type="ECO:0000256" key="9">
    <source>
        <dbReference type="ARBA" id="ARBA00022692"/>
    </source>
</evidence>
<dbReference type="PROSITE" id="PS50850">
    <property type="entry name" value="MFS"/>
    <property type="match status" value="1"/>
</dbReference>
<evidence type="ECO:0000256" key="8">
    <source>
        <dbReference type="ARBA" id="ARBA00022597"/>
    </source>
</evidence>
<dbReference type="EMBL" id="JAOTOJ010000017">
    <property type="protein sequence ID" value="KAK9392019.1"/>
    <property type="molecule type" value="Genomic_DNA"/>
</dbReference>
<dbReference type="PROSITE" id="PS00217">
    <property type="entry name" value="SUGAR_TRANSPORT_2"/>
    <property type="match status" value="1"/>
</dbReference>
<dbReference type="GO" id="GO:0005353">
    <property type="term" value="F:fructose transmembrane transporter activity"/>
    <property type="evidence" value="ECO:0007669"/>
    <property type="project" value="UniProtKB-ARBA"/>
</dbReference>
<evidence type="ECO:0000256" key="7">
    <source>
        <dbReference type="ARBA" id="ARBA00022475"/>
    </source>
</evidence>
<keyword evidence="9 14" id="KW-0812">Transmembrane</keyword>
<evidence type="ECO:0000256" key="13">
    <source>
        <dbReference type="ARBA" id="ARBA00031099"/>
    </source>
</evidence>
<dbReference type="GO" id="GO:0055056">
    <property type="term" value="F:D-glucose transmembrane transporter activity"/>
    <property type="evidence" value="ECO:0007669"/>
    <property type="project" value="TreeGrafter"/>
</dbReference>
<evidence type="ECO:0000313" key="17">
    <source>
        <dbReference type="Proteomes" id="UP001474421"/>
    </source>
</evidence>
<evidence type="ECO:0000256" key="6">
    <source>
        <dbReference type="ARBA" id="ARBA00022448"/>
    </source>
</evidence>
<dbReference type="InterPro" id="IPR045263">
    <property type="entry name" value="GLUT"/>
</dbReference>
<feature type="transmembrane region" description="Helical" evidence="14">
    <location>
        <begin position="406"/>
        <end position="428"/>
    </location>
</feature>
<evidence type="ECO:0000313" key="16">
    <source>
        <dbReference type="EMBL" id="KAK9392019.1"/>
    </source>
</evidence>
<sequence>MKELAQLTHTTRYLVLVTSLASLQLGYNHWLCYSDTKLIRQFYNLTYYRMKKNAHRNDTFHDNLVIGFATSLFPVGAMVGSLLVGVLVDRFGRKWTVMIDNYISLVCSMFMTCANLQHGFIFAMFSRFFIGISMGIFSGVIPMYLLEISPLALRGSIGMVPHFFVVIGVQMAQIFSFPELLGTVEDWPALVSLPGLLAIWQILLLPSCPESPRYLFIQKNKEEEAKEALKLLRFQSDVADELEELRREDRLEKDEKKMNTLRLLGYRQLRWHLVSVIVIVVGQQLSGVNVIYLCIEKFLFSTGLSYKKARYFQMMTTALLILAILYGMYIVDTKGRKLQLLVGFGMATVFCLLLTVTIDLEVKFAWLSFLNNVLINIFLLVHAMGPSALINLVTGELFLQSSRSSAYVVGQFLHWFLNYTTVLIFVYAENYVGHYSLLLASPISLVTFFYILKIVPETKDKTFLEIQSLVPLHKAKDLTGNRCNCEQQSPNWSV</sequence>